<dbReference type="PRINTS" id="PR00463">
    <property type="entry name" value="EP450I"/>
</dbReference>
<protein>
    <submittedName>
        <fullName evidence="9">Cytochrome P450</fullName>
    </submittedName>
</protein>
<dbReference type="InterPro" id="IPR001128">
    <property type="entry name" value="Cyt_P450"/>
</dbReference>
<comment type="similarity">
    <text evidence="1 8">Belongs to the cytochrome P450 family.</text>
</comment>
<keyword evidence="2 7" id="KW-0349">Heme</keyword>
<keyword evidence="5 7" id="KW-0408">Iron</keyword>
<dbReference type="Proteomes" id="UP000320580">
    <property type="component" value="Chromosome"/>
</dbReference>
<gene>
    <name evidence="9" type="ORF">FQU76_29530</name>
</gene>
<dbReference type="Pfam" id="PF00067">
    <property type="entry name" value="p450"/>
    <property type="match status" value="1"/>
</dbReference>
<evidence type="ECO:0000256" key="3">
    <source>
        <dbReference type="ARBA" id="ARBA00022723"/>
    </source>
</evidence>
<dbReference type="PROSITE" id="PS00086">
    <property type="entry name" value="CYTOCHROME_P450"/>
    <property type="match status" value="1"/>
</dbReference>
<dbReference type="GO" id="GO:0020037">
    <property type="term" value="F:heme binding"/>
    <property type="evidence" value="ECO:0007669"/>
    <property type="project" value="InterPro"/>
</dbReference>
<dbReference type="GO" id="GO:0016705">
    <property type="term" value="F:oxidoreductase activity, acting on paired donors, with incorporation or reduction of molecular oxygen"/>
    <property type="evidence" value="ECO:0007669"/>
    <property type="project" value="InterPro"/>
</dbReference>
<feature type="binding site" description="axial binding residue" evidence="7">
    <location>
        <position position="393"/>
    </location>
    <ligand>
        <name>heme</name>
        <dbReference type="ChEBI" id="CHEBI:30413"/>
    </ligand>
    <ligandPart>
        <name>Fe</name>
        <dbReference type="ChEBI" id="CHEBI:18248"/>
    </ligandPart>
</feature>
<dbReference type="RefSeq" id="WP_146483371.1">
    <property type="nucleotide sequence ID" value="NZ_CP042266.1"/>
</dbReference>
<reference evidence="9 10" key="1">
    <citation type="submission" date="2019-07" db="EMBL/GenBank/DDBJ databases">
        <authorList>
            <person name="Zhu P."/>
        </authorList>
    </citation>
    <scope>NUCLEOTIDE SEQUENCE [LARGE SCALE GENOMIC DNA]</scope>
    <source>
        <strain evidence="9 10">SSL-25</strain>
    </source>
</reference>
<dbReference type="EMBL" id="CP042266">
    <property type="protein sequence ID" value="QDY79992.1"/>
    <property type="molecule type" value="Genomic_DNA"/>
</dbReference>
<proteinExistence type="inferred from homology"/>
<evidence type="ECO:0000256" key="5">
    <source>
        <dbReference type="ARBA" id="ARBA00023004"/>
    </source>
</evidence>
<dbReference type="InterPro" id="IPR036396">
    <property type="entry name" value="Cyt_P450_sf"/>
</dbReference>
<evidence type="ECO:0000256" key="2">
    <source>
        <dbReference type="ARBA" id="ARBA00022617"/>
    </source>
</evidence>
<keyword evidence="3 7" id="KW-0479">Metal-binding</keyword>
<dbReference type="InterPro" id="IPR050196">
    <property type="entry name" value="Cytochrome_P450_Monoox"/>
</dbReference>
<evidence type="ECO:0000256" key="6">
    <source>
        <dbReference type="ARBA" id="ARBA00023033"/>
    </source>
</evidence>
<keyword evidence="4 8" id="KW-0560">Oxidoreductase</keyword>
<evidence type="ECO:0000256" key="1">
    <source>
        <dbReference type="ARBA" id="ARBA00010617"/>
    </source>
</evidence>
<evidence type="ECO:0000313" key="10">
    <source>
        <dbReference type="Proteomes" id="UP000320580"/>
    </source>
</evidence>
<dbReference type="Gene3D" id="1.10.630.10">
    <property type="entry name" value="Cytochrome P450"/>
    <property type="match status" value="1"/>
</dbReference>
<sequence length="447" mass="49669">METSVSPSPIVPGAWPLLGHVPRLAPDPLAFFHRLSDHGSVVRIRLGNRPAYVVTRPDLVRRLHLADQRLFDKGGPLIEKSRLFLGNGLATCPAADHARQRPLMQPAFHSTQLARYTGIMQECVAEVTGSWQPGQVIGLNEEMHRITAKVTSRTLISAVEARPAAAQMARALPEILRGLYWRMVIPGSLFPRIPLPVNRRFDRQMRLTRHVLDQVVSHYRATTTDYGDLLSMVITACEEEADPQQAIYDQVVTILMGGVETTAATLVWLLRLLDSHPHIRQRLMAEITGTLGGRPPGHSDLPHLPYTQQVITETVRLYPAGWIVSRSTTADVHWSEGHIPADSDVFYSPYALHRDPELFPDPEAFVPDRWSPEQVTPAQRQAFFGFGVGRRKCIGDVFGVTEATIAVAAIVGSWHLEHAGPVTDRPLIGTLLMAPPTRMRVQRAVHA</sequence>
<dbReference type="InterPro" id="IPR002401">
    <property type="entry name" value="Cyt_P450_E_grp-I"/>
</dbReference>
<dbReference type="CDD" id="cd11049">
    <property type="entry name" value="CYP170A1-like"/>
    <property type="match status" value="1"/>
</dbReference>
<dbReference type="SUPFAM" id="SSF48264">
    <property type="entry name" value="Cytochrome P450"/>
    <property type="match status" value="1"/>
</dbReference>
<dbReference type="PRINTS" id="PR00385">
    <property type="entry name" value="P450"/>
</dbReference>
<dbReference type="PANTHER" id="PTHR24291">
    <property type="entry name" value="CYTOCHROME P450 FAMILY 4"/>
    <property type="match status" value="1"/>
</dbReference>
<evidence type="ECO:0000256" key="8">
    <source>
        <dbReference type="RuleBase" id="RU000461"/>
    </source>
</evidence>
<evidence type="ECO:0000256" key="4">
    <source>
        <dbReference type="ARBA" id="ARBA00023002"/>
    </source>
</evidence>
<comment type="cofactor">
    <cofactor evidence="7">
        <name>heme</name>
        <dbReference type="ChEBI" id="CHEBI:30413"/>
    </cofactor>
</comment>
<organism evidence="9 10">
    <name type="scientific">Streptomyces qinzhouensis</name>
    <dbReference type="NCBI Taxonomy" id="2599401"/>
    <lineage>
        <taxon>Bacteria</taxon>
        <taxon>Bacillati</taxon>
        <taxon>Actinomycetota</taxon>
        <taxon>Actinomycetes</taxon>
        <taxon>Kitasatosporales</taxon>
        <taxon>Streptomycetaceae</taxon>
        <taxon>Streptomyces</taxon>
    </lineage>
</organism>
<dbReference type="OrthoDB" id="4746309at2"/>
<name>A0A5B8IMZ1_9ACTN</name>
<accession>A0A5B8IMZ1</accession>
<dbReference type="InterPro" id="IPR017972">
    <property type="entry name" value="Cyt_P450_CS"/>
</dbReference>
<dbReference type="GO" id="GO:0005506">
    <property type="term" value="F:iron ion binding"/>
    <property type="evidence" value="ECO:0007669"/>
    <property type="project" value="InterPro"/>
</dbReference>
<dbReference type="KEGG" id="sqz:FQU76_29530"/>
<dbReference type="PANTHER" id="PTHR24291:SF50">
    <property type="entry name" value="BIFUNCTIONAL ALBAFLAVENONE MONOOXYGENASE_TERPENE SYNTHASE"/>
    <property type="match status" value="1"/>
</dbReference>
<dbReference type="AlphaFoldDB" id="A0A5B8IMZ1"/>
<dbReference type="GO" id="GO:0004497">
    <property type="term" value="F:monooxygenase activity"/>
    <property type="evidence" value="ECO:0007669"/>
    <property type="project" value="UniProtKB-KW"/>
</dbReference>
<evidence type="ECO:0000313" key="9">
    <source>
        <dbReference type="EMBL" id="QDY79992.1"/>
    </source>
</evidence>
<keyword evidence="10" id="KW-1185">Reference proteome</keyword>
<keyword evidence="6 8" id="KW-0503">Monooxygenase</keyword>
<evidence type="ECO:0000256" key="7">
    <source>
        <dbReference type="PIRSR" id="PIRSR602401-1"/>
    </source>
</evidence>